<keyword evidence="1" id="KW-0812">Transmembrane</keyword>
<evidence type="ECO:0000313" key="4">
    <source>
        <dbReference type="Proteomes" id="UP001500390"/>
    </source>
</evidence>
<evidence type="ECO:0000313" key="3">
    <source>
        <dbReference type="EMBL" id="GAA4402291.1"/>
    </source>
</evidence>
<gene>
    <name evidence="3" type="ORF">GCM10023153_31270</name>
</gene>
<proteinExistence type="predicted"/>
<protein>
    <recommendedName>
        <fullName evidence="2">Putative Flp pilus-assembly TadG-like N-terminal domain-containing protein</fullName>
    </recommendedName>
</protein>
<keyword evidence="1" id="KW-0472">Membrane</keyword>
<dbReference type="Proteomes" id="UP001500390">
    <property type="component" value="Unassembled WGS sequence"/>
</dbReference>
<keyword evidence="4" id="KW-1185">Reference proteome</keyword>
<accession>A0ABP8K8D1</accession>
<dbReference type="EMBL" id="BAABFX010000047">
    <property type="protein sequence ID" value="GAA4402291.1"/>
    <property type="molecule type" value="Genomic_DNA"/>
</dbReference>
<name>A0ABP8K8D1_9MICO</name>
<organism evidence="3 4">
    <name type="scientific">Ornithinibacter aureus</name>
    <dbReference type="NCBI Taxonomy" id="622664"/>
    <lineage>
        <taxon>Bacteria</taxon>
        <taxon>Bacillati</taxon>
        <taxon>Actinomycetota</taxon>
        <taxon>Actinomycetes</taxon>
        <taxon>Micrococcales</taxon>
        <taxon>Intrasporangiaceae</taxon>
        <taxon>Ornithinibacter</taxon>
    </lineage>
</organism>
<feature type="domain" description="Putative Flp pilus-assembly TadG-like N-terminal" evidence="2">
    <location>
        <begin position="14"/>
        <end position="61"/>
    </location>
</feature>
<dbReference type="RefSeq" id="WP_170296272.1">
    <property type="nucleotide sequence ID" value="NZ_BAABFX010000047.1"/>
</dbReference>
<dbReference type="Pfam" id="PF13400">
    <property type="entry name" value="Tad"/>
    <property type="match status" value="1"/>
</dbReference>
<comment type="caution">
    <text evidence="3">The sequence shown here is derived from an EMBL/GenBank/DDBJ whole genome shotgun (WGS) entry which is preliminary data.</text>
</comment>
<dbReference type="InterPro" id="IPR028087">
    <property type="entry name" value="Tad_N"/>
</dbReference>
<keyword evidence="1" id="KW-1133">Transmembrane helix</keyword>
<sequence>MTRQQPTSRHGERGSISIWLVTTGFAMIVLVGLAVDLGGQVHAQQHARAVADQAARTGGQQLDAAVAVRGDGAVTDTHLARQAATAYLTASGLTGTVAVTGGTTVTVNVRDTYPTTFLGIIGISSMTVTGRGQARITRSVEGVEQ</sequence>
<evidence type="ECO:0000256" key="1">
    <source>
        <dbReference type="SAM" id="Phobius"/>
    </source>
</evidence>
<evidence type="ECO:0000259" key="2">
    <source>
        <dbReference type="Pfam" id="PF13400"/>
    </source>
</evidence>
<feature type="transmembrane region" description="Helical" evidence="1">
    <location>
        <begin position="16"/>
        <end position="38"/>
    </location>
</feature>
<reference evidence="4" key="1">
    <citation type="journal article" date="2019" name="Int. J. Syst. Evol. Microbiol.">
        <title>The Global Catalogue of Microorganisms (GCM) 10K type strain sequencing project: providing services to taxonomists for standard genome sequencing and annotation.</title>
        <authorList>
            <consortium name="The Broad Institute Genomics Platform"/>
            <consortium name="The Broad Institute Genome Sequencing Center for Infectious Disease"/>
            <person name="Wu L."/>
            <person name="Ma J."/>
        </authorList>
    </citation>
    <scope>NUCLEOTIDE SEQUENCE [LARGE SCALE GENOMIC DNA]</scope>
    <source>
        <strain evidence="4">JCM 17738</strain>
    </source>
</reference>